<reference evidence="2 3" key="1">
    <citation type="submission" date="2018-11" db="EMBL/GenBank/DDBJ databases">
        <title>Complete Genome Sequence of Vbrio mediterranei 117-T6: a Potential Pathogen Bacteria Isolated from the Conchocelis of Pyropia.</title>
        <authorList>
            <person name="Liu Q."/>
        </authorList>
    </citation>
    <scope>NUCLEOTIDE SEQUENCE [LARGE SCALE GENOMIC DNA]</scope>
    <source>
        <strain evidence="2 3">117-T6</strain>
    </source>
</reference>
<gene>
    <name evidence="2" type="ORF">ECB94_03865</name>
</gene>
<accession>A0A3G4VBE4</accession>
<dbReference type="Pfam" id="PF26078">
    <property type="entry name" value="Baseplate_J_M"/>
    <property type="match status" value="1"/>
</dbReference>
<dbReference type="AlphaFoldDB" id="A0A3G4VBE4"/>
<sequence length="293" mass="32476">MSQIEISQLPPPEVVKLLDARFIRERMLKRYAELSQVSVPKVGDPIYNAFSSMSEEVTRARQEFQDISLENMVAYATGTNLQRLADWRPVEKFENETEEEFRRRVQMAPEGFSTAGPDGAYIFHALAADEDVLDAKVHSPDGFKVELYILSRTGNGVASEALRQKVFEYVSTKTKRPLNDELSVLSATIKEYSIEVELDLPNGPGESETLAVASKRLRSLADETHRLARNVSLSLIDAAAHVQKDDSENTVSFQPVEDVDIVSPSAKIVCGISEAPYCTGIVVRQKGVPVESA</sequence>
<organism evidence="2 3">
    <name type="scientific">Vibrio mediterranei</name>
    <dbReference type="NCBI Taxonomy" id="689"/>
    <lineage>
        <taxon>Bacteria</taxon>
        <taxon>Pseudomonadati</taxon>
        <taxon>Pseudomonadota</taxon>
        <taxon>Gammaproteobacteria</taxon>
        <taxon>Vibrionales</taxon>
        <taxon>Vibrionaceae</taxon>
        <taxon>Vibrio</taxon>
    </lineage>
</organism>
<feature type="domain" description="Baseplate J-like central" evidence="1">
    <location>
        <begin position="113"/>
        <end position="185"/>
    </location>
</feature>
<evidence type="ECO:0000313" key="2">
    <source>
        <dbReference type="EMBL" id="AYV20491.1"/>
    </source>
</evidence>
<evidence type="ECO:0000259" key="1">
    <source>
        <dbReference type="Pfam" id="PF26078"/>
    </source>
</evidence>
<dbReference type="PIRSF" id="PIRSF020481">
    <property type="entry name" value="BAP"/>
    <property type="match status" value="1"/>
</dbReference>
<dbReference type="InterPro" id="IPR058531">
    <property type="entry name" value="Baseplate_J_M"/>
</dbReference>
<evidence type="ECO:0000313" key="3">
    <source>
        <dbReference type="Proteomes" id="UP000279760"/>
    </source>
</evidence>
<dbReference type="PANTHER" id="PTHR35862">
    <property type="entry name" value="FELS-2 PROPHAGE PROTEIN"/>
    <property type="match status" value="1"/>
</dbReference>
<dbReference type="Proteomes" id="UP000279760">
    <property type="component" value="Chromosome 1"/>
</dbReference>
<dbReference type="EMBL" id="CP033577">
    <property type="protein sequence ID" value="AYV20491.1"/>
    <property type="molecule type" value="Genomic_DNA"/>
</dbReference>
<name>A0A3G4VBE4_9VIBR</name>
<dbReference type="RefSeq" id="WP_124940039.1">
    <property type="nucleotide sequence ID" value="NZ_CP033577.1"/>
</dbReference>
<protein>
    <submittedName>
        <fullName evidence="2">Baseplate assembly protein</fullName>
    </submittedName>
</protein>
<dbReference type="PANTHER" id="PTHR35862:SF1">
    <property type="entry name" value="FELS-2 PROPHAGE PROTEIN"/>
    <property type="match status" value="1"/>
</dbReference>
<dbReference type="InterPro" id="IPR052726">
    <property type="entry name" value="Phage_Baseplate_Hub"/>
</dbReference>
<dbReference type="InterPro" id="IPR014507">
    <property type="entry name" value="Baseplate_assembly_J_pred"/>
</dbReference>
<proteinExistence type="predicted"/>